<keyword evidence="4" id="KW-1185">Reference proteome</keyword>
<sequence length="142" mass="15696">IEKPKHENCFLVLFFLSCQDCCEGRWLLASSKPGVDNVTGYARWLVSKNTWGVLKNVVSFCDGVPDESTGIPYFYLTTLDPTARNALKDHRFSLTLGHYPLGTCITLYPESPACAKITLTGKLVLPDANSKESEFAKAALFT</sequence>
<feature type="chain" id="PRO_5029844386" description="CREG-like beta-barrel domain-containing protein" evidence="1">
    <location>
        <begin position="25"/>
        <end position="142"/>
    </location>
</feature>
<dbReference type="Pfam" id="PF13883">
    <property type="entry name" value="CREG_beta-barrel"/>
    <property type="match status" value="1"/>
</dbReference>
<feature type="signal peptide" evidence="1">
    <location>
        <begin position="1"/>
        <end position="24"/>
    </location>
</feature>
<keyword evidence="1" id="KW-0732">Signal</keyword>
<proteinExistence type="predicted"/>
<dbReference type="GO" id="GO:0005737">
    <property type="term" value="C:cytoplasm"/>
    <property type="evidence" value="ECO:0007669"/>
    <property type="project" value="UniProtKB-ARBA"/>
</dbReference>
<dbReference type="EMBL" id="JABEZY010260942">
    <property type="protein sequence ID" value="MBA0754315.1"/>
    <property type="molecule type" value="Genomic_DNA"/>
</dbReference>
<feature type="domain" description="CREG-like beta-barrel" evidence="2">
    <location>
        <begin position="41"/>
        <end position="141"/>
    </location>
</feature>
<gene>
    <name evidence="3" type="ORF">Gogos_020119</name>
</gene>
<dbReference type="AlphaFoldDB" id="A0A7J9D1B2"/>
<dbReference type="PANTHER" id="PTHR13343:SF17">
    <property type="entry name" value="CELLULAR REPRESSOR OF E1A-STIMULATED GENES, ISOFORM A"/>
    <property type="match status" value="1"/>
</dbReference>
<evidence type="ECO:0000313" key="4">
    <source>
        <dbReference type="Proteomes" id="UP000593579"/>
    </source>
</evidence>
<evidence type="ECO:0000256" key="1">
    <source>
        <dbReference type="SAM" id="SignalP"/>
    </source>
</evidence>
<organism evidence="3 4">
    <name type="scientific">Gossypium gossypioides</name>
    <name type="common">Mexican cotton</name>
    <name type="synonym">Selera gossypioides</name>
    <dbReference type="NCBI Taxonomy" id="34282"/>
    <lineage>
        <taxon>Eukaryota</taxon>
        <taxon>Viridiplantae</taxon>
        <taxon>Streptophyta</taxon>
        <taxon>Embryophyta</taxon>
        <taxon>Tracheophyta</taxon>
        <taxon>Spermatophyta</taxon>
        <taxon>Magnoliopsida</taxon>
        <taxon>eudicotyledons</taxon>
        <taxon>Gunneridae</taxon>
        <taxon>Pentapetalae</taxon>
        <taxon>rosids</taxon>
        <taxon>malvids</taxon>
        <taxon>Malvales</taxon>
        <taxon>Malvaceae</taxon>
        <taxon>Malvoideae</taxon>
        <taxon>Gossypium</taxon>
    </lineage>
</organism>
<feature type="non-terminal residue" evidence="3">
    <location>
        <position position="1"/>
    </location>
</feature>
<dbReference type="PANTHER" id="PTHR13343">
    <property type="entry name" value="CREG1 PROTEIN"/>
    <property type="match status" value="1"/>
</dbReference>
<dbReference type="InterPro" id="IPR012349">
    <property type="entry name" value="Split_barrel_FMN-bd"/>
</dbReference>
<evidence type="ECO:0000313" key="3">
    <source>
        <dbReference type="EMBL" id="MBA0754315.1"/>
    </source>
</evidence>
<protein>
    <recommendedName>
        <fullName evidence="2">CREG-like beta-barrel domain-containing protein</fullName>
    </recommendedName>
</protein>
<reference evidence="3 4" key="1">
    <citation type="journal article" date="2019" name="Genome Biol. Evol.">
        <title>Insights into the evolution of the New World diploid cottons (Gossypium, subgenus Houzingenia) based on genome sequencing.</title>
        <authorList>
            <person name="Grover C.E."/>
            <person name="Arick M.A. 2nd"/>
            <person name="Thrash A."/>
            <person name="Conover J.L."/>
            <person name="Sanders W.S."/>
            <person name="Peterson D.G."/>
            <person name="Frelichowski J.E."/>
            <person name="Scheffler J.A."/>
            <person name="Scheffler B.E."/>
            <person name="Wendel J.F."/>
        </authorList>
    </citation>
    <scope>NUCLEOTIDE SEQUENCE [LARGE SCALE GENOMIC DNA]</scope>
    <source>
        <strain evidence="3">5</strain>
        <tissue evidence="3">Leaf</tissue>
    </source>
</reference>
<dbReference type="Proteomes" id="UP000593579">
    <property type="component" value="Unassembled WGS sequence"/>
</dbReference>
<dbReference type="OrthoDB" id="46836at2759"/>
<name>A0A7J9D1B2_GOSGO</name>
<dbReference type="Gene3D" id="2.30.110.10">
    <property type="entry name" value="Electron Transport, Fmn-binding Protein, Chain A"/>
    <property type="match status" value="1"/>
</dbReference>
<dbReference type="SUPFAM" id="SSF50475">
    <property type="entry name" value="FMN-binding split barrel"/>
    <property type="match status" value="1"/>
</dbReference>
<comment type="caution">
    <text evidence="3">The sequence shown here is derived from an EMBL/GenBank/DDBJ whole genome shotgun (WGS) entry which is preliminary data.</text>
</comment>
<accession>A0A7J9D1B2</accession>
<dbReference type="InterPro" id="IPR055343">
    <property type="entry name" value="CREG_beta-barrel"/>
</dbReference>
<evidence type="ECO:0000259" key="2">
    <source>
        <dbReference type="Pfam" id="PF13883"/>
    </source>
</evidence>